<keyword evidence="2" id="KW-0677">Repeat</keyword>
<reference evidence="9" key="1">
    <citation type="submission" date="2022-11" db="UniProtKB">
        <authorList>
            <consortium name="WormBaseParasite"/>
        </authorList>
    </citation>
    <scope>IDENTIFICATION</scope>
</reference>
<dbReference type="InterPro" id="IPR036179">
    <property type="entry name" value="Ig-like_dom_sf"/>
</dbReference>
<keyword evidence="8" id="KW-1185">Reference proteome</keyword>
<evidence type="ECO:0000313" key="8">
    <source>
        <dbReference type="Proteomes" id="UP000887577"/>
    </source>
</evidence>
<dbReference type="GO" id="GO:0098609">
    <property type="term" value="P:cell-cell adhesion"/>
    <property type="evidence" value="ECO:0007669"/>
    <property type="project" value="TreeGrafter"/>
</dbReference>
<dbReference type="FunFam" id="2.60.40.10:FF:000503">
    <property type="entry name" value="Hemicentin 1"/>
    <property type="match status" value="1"/>
</dbReference>
<evidence type="ECO:0000313" key="9">
    <source>
        <dbReference type="WBParaSite" id="PSU_v2.g9623.t1"/>
    </source>
</evidence>
<dbReference type="Proteomes" id="UP000887577">
    <property type="component" value="Unplaced"/>
</dbReference>
<dbReference type="InterPro" id="IPR013783">
    <property type="entry name" value="Ig-like_fold"/>
</dbReference>
<keyword evidence="3" id="KW-0472">Membrane</keyword>
<name>A0A914ZAD9_9BILA</name>
<dbReference type="Pfam" id="PF13927">
    <property type="entry name" value="Ig_3"/>
    <property type="match status" value="2"/>
</dbReference>
<dbReference type="FunFam" id="2.60.40.10:FF:000032">
    <property type="entry name" value="palladin isoform X1"/>
    <property type="match status" value="1"/>
</dbReference>
<dbReference type="WBParaSite" id="PSU_v2.g9623.t1">
    <property type="protein sequence ID" value="PSU_v2.g9623.t1"/>
    <property type="gene ID" value="PSU_v2.g9623"/>
</dbReference>
<dbReference type="PROSITE" id="PS50835">
    <property type="entry name" value="IG_LIKE"/>
    <property type="match status" value="7"/>
</dbReference>
<evidence type="ECO:0000256" key="3">
    <source>
        <dbReference type="ARBA" id="ARBA00023136"/>
    </source>
</evidence>
<evidence type="ECO:0000256" key="2">
    <source>
        <dbReference type="ARBA" id="ARBA00022737"/>
    </source>
</evidence>
<feature type="domain" description="Ig-like" evidence="7">
    <location>
        <begin position="184"/>
        <end position="277"/>
    </location>
</feature>
<accession>A0A914ZAD9</accession>
<dbReference type="Pfam" id="PF07679">
    <property type="entry name" value="I-set"/>
    <property type="match status" value="5"/>
</dbReference>
<dbReference type="Gene3D" id="2.60.40.10">
    <property type="entry name" value="Immunoglobulins"/>
    <property type="match status" value="7"/>
</dbReference>
<dbReference type="GO" id="GO:0050839">
    <property type="term" value="F:cell adhesion molecule binding"/>
    <property type="evidence" value="ECO:0007669"/>
    <property type="project" value="TreeGrafter"/>
</dbReference>
<dbReference type="FunFam" id="2.60.40.10:FF:000612">
    <property type="entry name" value="palladin isoform X1"/>
    <property type="match status" value="1"/>
</dbReference>
<dbReference type="GO" id="GO:0005886">
    <property type="term" value="C:plasma membrane"/>
    <property type="evidence" value="ECO:0007669"/>
    <property type="project" value="TreeGrafter"/>
</dbReference>
<comment type="subcellular location">
    <subcellularLocation>
        <location evidence="1">Membrane</location>
        <topology evidence="1">Single-pass type I membrane protein</topology>
    </subcellularLocation>
</comment>
<dbReference type="SMART" id="SM00408">
    <property type="entry name" value="IGc2"/>
    <property type="match status" value="7"/>
</dbReference>
<dbReference type="InterPro" id="IPR007110">
    <property type="entry name" value="Ig-like_dom"/>
</dbReference>
<dbReference type="CDD" id="cd00096">
    <property type="entry name" value="Ig"/>
    <property type="match status" value="4"/>
</dbReference>
<keyword evidence="6" id="KW-0393">Immunoglobulin domain</keyword>
<protein>
    <submittedName>
        <fullName evidence="9">Ig-like domain-containing protein</fullName>
    </submittedName>
</protein>
<feature type="domain" description="Ig-like" evidence="7">
    <location>
        <begin position="280"/>
        <end position="364"/>
    </location>
</feature>
<dbReference type="InterPro" id="IPR013098">
    <property type="entry name" value="Ig_I-set"/>
</dbReference>
<evidence type="ECO:0000259" key="7">
    <source>
        <dbReference type="PROSITE" id="PS50835"/>
    </source>
</evidence>
<dbReference type="InterPro" id="IPR051275">
    <property type="entry name" value="Cell_adhesion_signaling"/>
</dbReference>
<feature type="domain" description="Ig-like" evidence="7">
    <location>
        <begin position="557"/>
        <end position="648"/>
    </location>
</feature>
<sequence length="655" mass="72167">MSRPRIEAASLKGEIGVTPGENLILPCPAVGTPKPKVAWLLNSHIIDVQSKDYKILPDNSLQISNVGKGHTGVFTCKAVNTAGESTFDTKVSVRTPPTISPSQVSFNHVLGDSVLLPCEFEGEPRPEIKWYLNGAIAPGEIDQNDGSLIMDDITLNHRGEYKCIATNDVGSDEISMNLTVHTIPIIDGSGFPNTFTVTMNETAVLPCPARASPPPERTWLYERNRIELLPETKNIAEMAPNGSLLLKNVMTEHEGFYTCHVSNLAGEDEIIYSLKVQNPPRIVSRLADTVDVVLGVDLELPCRALGTPKPAVSWQKDGFEIIPNSHVHIDSSGSLKIPKVTLNDEGQYKCVAKNPAGEDIRTINVVVQEPPQISDTQPDDFTYLQGEEAILRCDVRASPNPTFRWFRGESEIEPTTERHEIRSDGTLVISKAAKDDNLIYRCRAENTAGFVEVPMRLTIIVPPEITDSDIVHLESVKINEPFSLYCPVVSHPLPHISWRMNENPVLEDNTNVIFSDDKRRLRVTQSRVTDAGIYKCIARNPAGESSKTFEVEVLIPPQKNETIYSVKQSALEHQRIEFGCPVSGIPDPGIEWYVNMVPLKPGTSRGGVSVSLNGEKIIIEDALVEHQGTFTCVAENKAGNLPVDIDLTVFVNQKK</sequence>
<dbReference type="AlphaFoldDB" id="A0A914ZAD9"/>
<dbReference type="GO" id="GO:0005911">
    <property type="term" value="C:cell-cell junction"/>
    <property type="evidence" value="ECO:0007669"/>
    <property type="project" value="TreeGrafter"/>
</dbReference>
<feature type="domain" description="Ig-like" evidence="7">
    <location>
        <begin position="97"/>
        <end position="179"/>
    </location>
</feature>
<feature type="domain" description="Ig-like" evidence="7">
    <location>
        <begin position="371"/>
        <end position="458"/>
    </location>
</feature>
<evidence type="ECO:0000256" key="1">
    <source>
        <dbReference type="ARBA" id="ARBA00004479"/>
    </source>
</evidence>
<keyword evidence="4" id="KW-1015">Disulfide bond</keyword>
<dbReference type="InterPro" id="IPR003599">
    <property type="entry name" value="Ig_sub"/>
</dbReference>
<evidence type="ECO:0000256" key="6">
    <source>
        <dbReference type="ARBA" id="ARBA00023319"/>
    </source>
</evidence>
<keyword evidence="5" id="KW-0325">Glycoprotein</keyword>
<feature type="domain" description="Ig-like" evidence="7">
    <location>
        <begin position="463"/>
        <end position="552"/>
    </location>
</feature>
<proteinExistence type="predicted"/>
<dbReference type="PANTHER" id="PTHR11640:SF158">
    <property type="entry name" value="V-SET AND IMMUNOGLOBULIN DOMAIN-CONTAINING PROTEIN 10-LIKE 2"/>
    <property type="match status" value="1"/>
</dbReference>
<evidence type="ECO:0000256" key="4">
    <source>
        <dbReference type="ARBA" id="ARBA00023157"/>
    </source>
</evidence>
<dbReference type="InterPro" id="IPR003598">
    <property type="entry name" value="Ig_sub2"/>
</dbReference>
<dbReference type="PANTHER" id="PTHR11640">
    <property type="entry name" value="NEPHRIN"/>
    <property type="match status" value="1"/>
</dbReference>
<evidence type="ECO:0000256" key="5">
    <source>
        <dbReference type="ARBA" id="ARBA00023180"/>
    </source>
</evidence>
<organism evidence="8 9">
    <name type="scientific">Panagrolaimus superbus</name>
    <dbReference type="NCBI Taxonomy" id="310955"/>
    <lineage>
        <taxon>Eukaryota</taxon>
        <taxon>Metazoa</taxon>
        <taxon>Ecdysozoa</taxon>
        <taxon>Nematoda</taxon>
        <taxon>Chromadorea</taxon>
        <taxon>Rhabditida</taxon>
        <taxon>Tylenchina</taxon>
        <taxon>Panagrolaimomorpha</taxon>
        <taxon>Panagrolaimoidea</taxon>
        <taxon>Panagrolaimidae</taxon>
        <taxon>Panagrolaimus</taxon>
    </lineage>
</organism>
<feature type="domain" description="Ig-like" evidence="7">
    <location>
        <begin position="4"/>
        <end position="92"/>
    </location>
</feature>
<dbReference type="SMART" id="SM00409">
    <property type="entry name" value="IG"/>
    <property type="match status" value="7"/>
</dbReference>
<dbReference type="SUPFAM" id="SSF48726">
    <property type="entry name" value="Immunoglobulin"/>
    <property type="match status" value="7"/>
</dbReference>